<dbReference type="RefSeq" id="WP_193779953.1">
    <property type="nucleotide sequence ID" value="NZ_JADDOJ010000022.1"/>
</dbReference>
<evidence type="ECO:0000313" key="3">
    <source>
        <dbReference type="Proteomes" id="UP000715965"/>
    </source>
</evidence>
<dbReference type="EMBL" id="JADDOJ010000022">
    <property type="protein sequence ID" value="MBE7940409.1"/>
    <property type="molecule type" value="Genomic_DNA"/>
</dbReference>
<proteinExistence type="predicted"/>
<feature type="region of interest" description="Disordered" evidence="1">
    <location>
        <begin position="1"/>
        <end position="86"/>
    </location>
</feature>
<protein>
    <submittedName>
        <fullName evidence="2">Uncharacterized protein</fullName>
    </submittedName>
</protein>
<gene>
    <name evidence="2" type="ORF">IM725_07490</name>
</gene>
<comment type="caution">
    <text evidence="2">The sequence shown here is derived from an EMBL/GenBank/DDBJ whole genome shotgun (WGS) entry which is preliminary data.</text>
</comment>
<feature type="compositionally biased region" description="Pro residues" evidence="1">
    <location>
        <begin position="1"/>
        <end position="11"/>
    </location>
</feature>
<name>A0ABR9SDW6_9BURK</name>
<sequence>MKDPRQPPMSPKQPRTERQQGEKQESVPQVPAERDESGHSQAADAPSMRPLGRQAQQDLEAGRSDTSRGEESDASYRKLRDGDTGA</sequence>
<organism evidence="2 3">
    <name type="scientific">Ramlibacter aquaticus</name>
    <dbReference type="NCBI Taxonomy" id="2780094"/>
    <lineage>
        <taxon>Bacteria</taxon>
        <taxon>Pseudomonadati</taxon>
        <taxon>Pseudomonadota</taxon>
        <taxon>Betaproteobacteria</taxon>
        <taxon>Burkholderiales</taxon>
        <taxon>Comamonadaceae</taxon>
        <taxon>Ramlibacter</taxon>
    </lineage>
</organism>
<dbReference type="Proteomes" id="UP000715965">
    <property type="component" value="Unassembled WGS sequence"/>
</dbReference>
<feature type="compositionally biased region" description="Basic and acidic residues" evidence="1">
    <location>
        <begin position="14"/>
        <end position="25"/>
    </location>
</feature>
<accession>A0ABR9SDW6</accession>
<reference evidence="2 3" key="1">
    <citation type="submission" date="2020-10" db="EMBL/GenBank/DDBJ databases">
        <title>Draft genome of Ramlibacter aquaticus LMG 30558.</title>
        <authorList>
            <person name="Props R."/>
        </authorList>
    </citation>
    <scope>NUCLEOTIDE SEQUENCE [LARGE SCALE GENOMIC DNA]</scope>
    <source>
        <strain evidence="2 3">LMG 30558</strain>
    </source>
</reference>
<evidence type="ECO:0000313" key="2">
    <source>
        <dbReference type="EMBL" id="MBE7940409.1"/>
    </source>
</evidence>
<evidence type="ECO:0000256" key="1">
    <source>
        <dbReference type="SAM" id="MobiDB-lite"/>
    </source>
</evidence>
<feature type="compositionally biased region" description="Basic and acidic residues" evidence="1">
    <location>
        <begin position="60"/>
        <end position="86"/>
    </location>
</feature>
<keyword evidence="3" id="KW-1185">Reference proteome</keyword>